<evidence type="ECO:0000313" key="3">
    <source>
        <dbReference type="EMBL" id="TDR36181.1"/>
    </source>
</evidence>
<proteinExistence type="predicted"/>
<feature type="transmembrane region" description="Helical" evidence="1">
    <location>
        <begin position="372"/>
        <end position="393"/>
    </location>
</feature>
<dbReference type="HOGENOM" id="CLU_041785_2_0_5"/>
<evidence type="ECO:0000313" key="2">
    <source>
        <dbReference type="EMBL" id="EXL09344.1"/>
    </source>
</evidence>
<feature type="transmembrane region" description="Helical" evidence="1">
    <location>
        <begin position="186"/>
        <end position="204"/>
    </location>
</feature>
<dbReference type="EMBL" id="SNZF01000006">
    <property type="protein sequence ID" value="TDR36181.1"/>
    <property type="molecule type" value="Genomic_DNA"/>
</dbReference>
<dbReference type="OrthoDB" id="9770040at2"/>
<reference evidence="2 4" key="1">
    <citation type="submission" date="2014-02" db="EMBL/GenBank/DDBJ databases">
        <title>Aquamicrobium defluvii Genome sequencing.</title>
        <authorList>
            <person name="Wang X."/>
        </authorList>
    </citation>
    <scope>NUCLEOTIDE SEQUENCE [LARGE SCALE GENOMIC DNA]</scope>
    <source>
        <strain evidence="2 4">W13Z1</strain>
    </source>
</reference>
<organism evidence="2 4">
    <name type="scientific">Aquamicrobium defluvii</name>
    <dbReference type="NCBI Taxonomy" id="69279"/>
    <lineage>
        <taxon>Bacteria</taxon>
        <taxon>Pseudomonadati</taxon>
        <taxon>Pseudomonadota</taxon>
        <taxon>Alphaproteobacteria</taxon>
        <taxon>Hyphomicrobiales</taxon>
        <taxon>Phyllobacteriaceae</taxon>
        <taxon>Aquamicrobium</taxon>
    </lineage>
</organism>
<sequence>MSADARRLPAGAQGRRGGDWPAVLSYGFRPFFLLGALYSGLIVLAWLPILSGTLETFSTFAPVDWHVHETMFGYVAAIVTGFLLTAIPNWTGRLPVQGAPLLVLVLLWLAGRFAVFFSAEIGWVAAAVIDCAFLGAVAASAAKEIVAGRNWRNLMVVVPVTVFLLSNVLFHIEAGLWGGSDYARRLAIAAAVVLIVIIGGRIIPSFTRNWMVRENPGRLPIPFNGFDRIVLLVSVLALLGWTVLPEGLVSGVLLCAAGMLNIARMTRWAGDRAGRDRLVLILHVAYLFVPAGLLLAGLSAFDLAAVPAVAALHAFGVGAIGTMTLAVMTRATLGHTGRDLKADIATQLIYAAIVLAALVRIVAAFMPEQAGLLHLSAGLWTLAFLGFCLRYGGMLLRPKLKPKRVSQPPGRPA</sequence>
<dbReference type="RefSeq" id="WP_051520446.1">
    <property type="nucleotide sequence ID" value="NZ_KK073881.1"/>
</dbReference>
<keyword evidence="1" id="KW-1133">Transmembrane helix</keyword>
<evidence type="ECO:0000313" key="4">
    <source>
        <dbReference type="Proteomes" id="UP000019849"/>
    </source>
</evidence>
<keyword evidence="1" id="KW-0472">Membrane</keyword>
<comment type="caution">
    <text evidence="2">The sequence shown here is derived from an EMBL/GenBank/DDBJ whole genome shotgun (WGS) entry which is preliminary data.</text>
</comment>
<feature type="transmembrane region" description="Helical" evidence="1">
    <location>
        <begin position="31"/>
        <end position="51"/>
    </location>
</feature>
<keyword evidence="5" id="KW-1185">Reference proteome</keyword>
<dbReference type="STRING" id="69279.BG36_22100"/>
<dbReference type="eggNOG" id="COG3213">
    <property type="taxonomic scope" value="Bacteria"/>
</dbReference>
<dbReference type="Pfam" id="PF05940">
    <property type="entry name" value="NnrS"/>
    <property type="match status" value="1"/>
</dbReference>
<name>A0A011TCJ2_9HYPH</name>
<dbReference type="Proteomes" id="UP000019849">
    <property type="component" value="Unassembled WGS sequence"/>
</dbReference>
<feature type="transmembrane region" description="Helical" evidence="1">
    <location>
        <begin position="348"/>
        <end position="366"/>
    </location>
</feature>
<dbReference type="EMBL" id="JENY01000007">
    <property type="protein sequence ID" value="EXL09344.1"/>
    <property type="molecule type" value="Genomic_DNA"/>
</dbReference>
<reference evidence="3 5" key="2">
    <citation type="submission" date="2019-03" db="EMBL/GenBank/DDBJ databases">
        <title>Genomic Encyclopedia of Type Strains, Phase IV (KMG-IV): sequencing the most valuable type-strain genomes for metagenomic binning, comparative biology and taxonomic classification.</title>
        <authorList>
            <person name="Goeker M."/>
        </authorList>
    </citation>
    <scope>NUCLEOTIDE SEQUENCE [LARGE SCALE GENOMIC DNA]</scope>
    <source>
        <strain evidence="3 5">DSM 11603</strain>
    </source>
</reference>
<gene>
    <name evidence="2" type="ORF">BG36_22100</name>
    <name evidence="3" type="ORF">DES43_10680</name>
</gene>
<feature type="transmembrane region" description="Helical" evidence="1">
    <location>
        <begin position="154"/>
        <end position="174"/>
    </location>
</feature>
<feature type="transmembrane region" description="Helical" evidence="1">
    <location>
        <begin position="304"/>
        <end position="327"/>
    </location>
</feature>
<feature type="transmembrane region" description="Helical" evidence="1">
    <location>
        <begin position="71"/>
        <end position="87"/>
    </location>
</feature>
<feature type="transmembrane region" description="Helical" evidence="1">
    <location>
        <begin position="278"/>
        <end position="298"/>
    </location>
</feature>
<keyword evidence="1" id="KW-0812">Transmembrane</keyword>
<dbReference type="AlphaFoldDB" id="A0A011TCJ2"/>
<accession>A0A011TCJ2</accession>
<feature type="transmembrane region" description="Helical" evidence="1">
    <location>
        <begin position="225"/>
        <end position="242"/>
    </location>
</feature>
<evidence type="ECO:0000256" key="1">
    <source>
        <dbReference type="SAM" id="Phobius"/>
    </source>
</evidence>
<protein>
    <submittedName>
        <fullName evidence="2">Short-chain dehydrogenase</fullName>
    </submittedName>
    <submittedName>
        <fullName evidence="3">Uncharacterized protein involved in response to NO</fullName>
    </submittedName>
</protein>
<feature type="transmembrane region" description="Helical" evidence="1">
    <location>
        <begin position="123"/>
        <end position="142"/>
    </location>
</feature>
<feature type="transmembrane region" description="Helical" evidence="1">
    <location>
        <begin position="99"/>
        <end position="117"/>
    </location>
</feature>
<dbReference type="Proteomes" id="UP000294958">
    <property type="component" value="Unassembled WGS sequence"/>
</dbReference>
<feature type="transmembrane region" description="Helical" evidence="1">
    <location>
        <begin position="248"/>
        <end position="266"/>
    </location>
</feature>
<evidence type="ECO:0000313" key="5">
    <source>
        <dbReference type="Proteomes" id="UP000294958"/>
    </source>
</evidence>
<dbReference type="PATRIC" id="fig|69279.3.peg.1339"/>
<dbReference type="InterPro" id="IPR010266">
    <property type="entry name" value="NnrS"/>
</dbReference>